<reference evidence="2" key="1">
    <citation type="journal article" date="2020" name="mSystems">
        <title>Genome- and Community-Level Interaction Insights into Carbon Utilization and Element Cycling Functions of Hydrothermarchaeota in Hydrothermal Sediment.</title>
        <authorList>
            <person name="Zhou Z."/>
            <person name="Liu Y."/>
            <person name="Xu W."/>
            <person name="Pan J."/>
            <person name="Luo Z.H."/>
            <person name="Li M."/>
        </authorList>
    </citation>
    <scope>NUCLEOTIDE SEQUENCE</scope>
    <source>
        <strain evidence="2">SpSt-1183</strain>
    </source>
</reference>
<protein>
    <submittedName>
        <fullName evidence="2">Uncharacterized protein</fullName>
    </submittedName>
</protein>
<dbReference type="AlphaFoldDB" id="A0A831LQP0"/>
<feature type="transmembrane region" description="Helical" evidence="1">
    <location>
        <begin position="382"/>
        <end position="410"/>
    </location>
</feature>
<sequence length="414" mass="41769">MVSRRSIAVLFIFFLLCSAAHSAAALRVTGAKWEGEVSPGVPAAHTIVVEPSPGEGEMDAVVEVLGFANAPDLSYAGTGPSSARPYLSVAPTSLHLVPGERATVRATLDPPSSGGLYALISIRTLPAGEGAMGVVTAVQVPVMLTSPGAVTETARIDSVDLVTDGAPAVEIWLTHTGDRHFYGLSGAAEIRDAGGPVIWSGAVDPAAHALVPGSSVGLSIPVEAALPSGTCMVEARISGGDGTLLDERSVEVALDEGAAAFPEVSVDLDPSRASVLASPDGRVTLRIPAGAVFSRARLSLGPCSVDDIPAATAFAISGIPGRLNAPMTIEVAYSPEDLASAGGDPGRLCLAYREDGAWVPVGTACDPARGVLTASSDRPGCWAVAVGGGGLPLVPLLGGIALLGGGCALLRRRR</sequence>
<comment type="caution">
    <text evidence="2">The sequence shown here is derived from an EMBL/GenBank/DDBJ whole genome shotgun (WGS) entry which is preliminary data.</text>
</comment>
<evidence type="ECO:0000313" key="2">
    <source>
        <dbReference type="EMBL" id="HDS63490.1"/>
    </source>
</evidence>
<keyword evidence="1" id="KW-1133">Transmembrane helix</keyword>
<name>A0A831LQP0_9EURY</name>
<accession>A0A831LQP0</accession>
<keyword evidence="1" id="KW-0472">Membrane</keyword>
<gene>
    <name evidence="2" type="ORF">ENN52_05100</name>
</gene>
<dbReference type="Proteomes" id="UP000885648">
    <property type="component" value="Unassembled WGS sequence"/>
</dbReference>
<organism evidence="2">
    <name type="scientific">Methanofollis liminatans</name>
    <dbReference type="NCBI Taxonomy" id="2201"/>
    <lineage>
        <taxon>Archaea</taxon>
        <taxon>Methanobacteriati</taxon>
        <taxon>Methanobacteriota</taxon>
        <taxon>Stenosarchaea group</taxon>
        <taxon>Methanomicrobia</taxon>
        <taxon>Methanomicrobiales</taxon>
        <taxon>Methanomicrobiaceae</taxon>
        <taxon>Methanofollis</taxon>
    </lineage>
</organism>
<dbReference type="EMBL" id="DSBY01000213">
    <property type="protein sequence ID" value="HDS63490.1"/>
    <property type="molecule type" value="Genomic_DNA"/>
</dbReference>
<evidence type="ECO:0000256" key="1">
    <source>
        <dbReference type="SAM" id="Phobius"/>
    </source>
</evidence>
<keyword evidence="1" id="KW-0812">Transmembrane</keyword>
<proteinExistence type="predicted"/>